<reference evidence="1 2" key="1">
    <citation type="journal article" date="2014" name="Curr. Biol.">
        <title>The genome of the clonal raider ant Cerapachys biroi.</title>
        <authorList>
            <person name="Oxley P.R."/>
            <person name="Ji L."/>
            <person name="Fetter-Pruneda I."/>
            <person name="McKenzie S.K."/>
            <person name="Li C."/>
            <person name="Hu H."/>
            <person name="Zhang G."/>
            <person name="Kronauer D.J."/>
        </authorList>
    </citation>
    <scope>NUCLEOTIDE SEQUENCE [LARGE SCALE GENOMIC DNA]</scope>
</reference>
<keyword evidence="2" id="KW-1185">Reference proteome</keyword>
<evidence type="ECO:0000313" key="2">
    <source>
        <dbReference type="Proteomes" id="UP000053097"/>
    </source>
</evidence>
<accession>A0A026W414</accession>
<dbReference type="AlphaFoldDB" id="A0A026W414"/>
<dbReference type="Proteomes" id="UP000053097">
    <property type="component" value="Unassembled WGS sequence"/>
</dbReference>
<organism evidence="1 2">
    <name type="scientific">Ooceraea biroi</name>
    <name type="common">Clonal raider ant</name>
    <name type="synonym">Cerapachys biroi</name>
    <dbReference type="NCBI Taxonomy" id="2015173"/>
    <lineage>
        <taxon>Eukaryota</taxon>
        <taxon>Metazoa</taxon>
        <taxon>Ecdysozoa</taxon>
        <taxon>Arthropoda</taxon>
        <taxon>Hexapoda</taxon>
        <taxon>Insecta</taxon>
        <taxon>Pterygota</taxon>
        <taxon>Neoptera</taxon>
        <taxon>Endopterygota</taxon>
        <taxon>Hymenoptera</taxon>
        <taxon>Apocrita</taxon>
        <taxon>Aculeata</taxon>
        <taxon>Formicoidea</taxon>
        <taxon>Formicidae</taxon>
        <taxon>Dorylinae</taxon>
        <taxon>Ooceraea</taxon>
    </lineage>
</organism>
<proteinExistence type="predicted"/>
<gene>
    <name evidence="1" type="ORF">X777_10463</name>
</gene>
<name>A0A026W414_OOCBI</name>
<protein>
    <submittedName>
        <fullName evidence="1">Uncharacterized protein</fullName>
    </submittedName>
</protein>
<sequence>MFQTRNEQSLTISDLKSDKRDSLGTNVIRNVQLEESETKKWRIGEKERAKLRGELMHL</sequence>
<evidence type="ECO:0000313" key="1">
    <source>
        <dbReference type="EMBL" id="EZA50830.1"/>
    </source>
</evidence>
<dbReference type="EMBL" id="KK107436">
    <property type="protein sequence ID" value="EZA50830.1"/>
    <property type="molecule type" value="Genomic_DNA"/>
</dbReference>